<evidence type="ECO:0000313" key="3">
    <source>
        <dbReference type="EMBL" id="RUT02012.1"/>
    </source>
</evidence>
<keyword evidence="1" id="KW-0812">Transmembrane</keyword>
<comment type="caution">
    <text evidence="3">The sequence shown here is derived from an EMBL/GenBank/DDBJ whole genome shotgun (WGS) entry which is preliminary data.</text>
</comment>
<dbReference type="Gene3D" id="3.10.450.40">
    <property type="match status" value="1"/>
</dbReference>
<dbReference type="InterPro" id="IPR025711">
    <property type="entry name" value="PepSY"/>
</dbReference>
<dbReference type="AlphaFoldDB" id="A0A3S1CFZ1"/>
<keyword evidence="1" id="KW-1133">Transmembrane helix</keyword>
<proteinExistence type="predicted"/>
<accession>A0A3S1CFZ1</accession>
<dbReference type="EMBL" id="RSCL01000017">
    <property type="protein sequence ID" value="RUT02012.1"/>
    <property type="molecule type" value="Genomic_DNA"/>
</dbReference>
<dbReference type="Proteomes" id="UP000271624">
    <property type="component" value="Unassembled WGS sequence"/>
</dbReference>
<evidence type="ECO:0000313" key="4">
    <source>
        <dbReference type="Proteomes" id="UP000271624"/>
    </source>
</evidence>
<dbReference type="RefSeq" id="WP_127084316.1">
    <property type="nucleotide sequence ID" value="NZ_RSCL01000017.1"/>
</dbReference>
<keyword evidence="4" id="KW-1185">Reference proteome</keyword>
<organism evidence="3 4">
    <name type="scientific">Dulcicalothrix desertica PCC 7102</name>
    <dbReference type="NCBI Taxonomy" id="232991"/>
    <lineage>
        <taxon>Bacteria</taxon>
        <taxon>Bacillati</taxon>
        <taxon>Cyanobacteriota</taxon>
        <taxon>Cyanophyceae</taxon>
        <taxon>Nostocales</taxon>
        <taxon>Calotrichaceae</taxon>
        <taxon>Dulcicalothrix</taxon>
    </lineage>
</organism>
<feature type="transmembrane region" description="Helical" evidence="1">
    <location>
        <begin position="7"/>
        <end position="24"/>
    </location>
</feature>
<gene>
    <name evidence="3" type="ORF">DSM106972_060870</name>
</gene>
<sequence length="112" mass="12362">MVIKQEIVGAVGVISLILGGSLWLETRPAHASHHDKVPTVTITQAIETVQAANPGKTVTDISLEHENNKLAWEAELNNGSEVYVDANTRQIIKTEEARNLVDFSFIKDWITN</sequence>
<name>A0A3S1CFZ1_9CYAN</name>
<protein>
    <recommendedName>
        <fullName evidence="2">PepSY domain-containing protein</fullName>
    </recommendedName>
</protein>
<dbReference type="Pfam" id="PF03413">
    <property type="entry name" value="PepSY"/>
    <property type="match status" value="1"/>
</dbReference>
<reference evidence="3" key="2">
    <citation type="journal article" date="2019" name="Genome Biol. Evol.">
        <title>Day and night: Metabolic profiles and evolutionary relationships of six axenic non-marine cyanobacteria.</title>
        <authorList>
            <person name="Will S.E."/>
            <person name="Henke P."/>
            <person name="Boedeker C."/>
            <person name="Huang S."/>
            <person name="Brinkmann H."/>
            <person name="Rohde M."/>
            <person name="Jarek M."/>
            <person name="Friedl T."/>
            <person name="Seufert S."/>
            <person name="Schumacher M."/>
            <person name="Overmann J."/>
            <person name="Neumann-Schaal M."/>
            <person name="Petersen J."/>
        </authorList>
    </citation>
    <scope>NUCLEOTIDE SEQUENCE [LARGE SCALE GENOMIC DNA]</scope>
    <source>
        <strain evidence="3">PCC 7102</strain>
    </source>
</reference>
<feature type="domain" description="PepSY" evidence="2">
    <location>
        <begin position="40"/>
        <end position="95"/>
    </location>
</feature>
<evidence type="ECO:0000259" key="2">
    <source>
        <dbReference type="Pfam" id="PF03413"/>
    </source>
</evidence>
<reference evidence="3" key="1">
    <citation type="submission" date="2018-12" db="EMBL/GenBank/DDBJ databases">
        <authorList>
            <person name="Will S."/>
            <person name="Neumann-Schaal M."/>
            <person name="Henke P."/>
        </authorList>
    </citation>
    <scope>NUCLEOTIDE SEQUENCE</scope>
    <source>
        <strain evidence="3">PCC 7102</strain>
    </source>
</reference>
<evidence type="ECO:0000256" key="1">
    <source>
        <dbReference type="SAM" id="Phobius"/>
    </source>
</evidence>
<dbReference type="SUPFAM" id="SSF160574">
    <property type="entry name" value="BT0923-like"/>
    <property type="match status" value="1"/>
</dbReference>
<keyword evidence="1" id="KW-0472">Membrane</keyword>